<organism evidence="7">
    <name type="scientific">Ixodes ricinus</name>
    <name type="common">Common tick</name>
    <name type="synonym">Acarus ricinus</name>
    <dbReference type="NCBI Taxonomy" id="34613"/>
    <lineage>
        <taxon>Eukaryota</taxon>
        <taxon>Metazoa</taxon>
        <taxon>Ecdysozoa</taxon>
        <taxon>Arthropoda</taxon>
        <taxon>Chelicerata</taxon>
        <taxon>Arachnida</taxon>
        <taxon>Acari</taxon>
        <taxon>Parasitiformes</taxon>
        <taxon>Ixodida</taxon>
        <taxon>Ixodoidea</taxon>
        <taxon>Ixodidae</taxon>
        <taxon>Ixodinae</taxon>
        <taxon>Ixodes</taxon>
    </lineage>
</organism>
<evidence type="ECO:0000256" key="3">
    <source>
        <dbReference type="ARBA" id="ARBA00022729"/>
    </source>
</evidence>
<dbReference type="InterPro" id="IPR021971">
    <property type="entry name" value="Salp15"/>
</dbReference>
<keyword evidence="4" id="KW-0325">Glycoprotein</keyword>
<dbReference type="EMBL" id="GANP01010528">
    <property type="protein sequence ID" value="JAB73940.1"/>
    <property type="molecule type" value="mRNA"/>
</dbReference>
<feature type="chain" id="PRO_5004734475" evidence="6">
    <location>
        <begin position="22"/>
        <end position="121"/>
    </location>
</feature>
<dbReference type="GO" id="GO:0005576">
    <property type="term" value="C:extracellular region"/>
    <property type="evidence" value="ECO:0007669"/>
    <property type="project" value="UniProtKB-SubCell"/>
</dbReference>
<evidence type="ECO:0000256" key="5">
    <source>
        <dbReference type="ARBA" id="ARBA00034321"/>
    </source>
</evidence>
<keyword evidence="2" id="KW-0964">Secreted</keyword>
<reference evidence="7" key="1">
    <citation type="journal article" date="2015" name="Sci. Rep.">
        <title>Tissue- and time-dependent transcription in Ixodes ricinus salivary glands and midguts when blood feeding on the vertebrate host.</title>
        <authorList>
            <person name="Kotsyfakis M."/>
            <person name="Schwarz A."/>
            <person name="Erhart J."/>
            <person name="Ribeiro J.M."/>
        </authorList>
    </citation>
    <scope>NUCLEOTIDE SEQUENCE</scope>
    <source>
        <tissue evidence="7">Salivary gland and midgut</tissue>
    </source>
</reference>
<feature type="non-terminal residue" evidence="7">
    <location>
        <position position="1"/>
    </location>
</feature>
<accession>V5GUA0</accession>
<evidence type="ECO:0000256" key="1">
    <source>
        <dbReference type="ARBA" id="ARBA00004613"/>
    </source>
</evidence>
<proteinExistence type="evidence at transcript level"/>
<feature type="signal peptide" evidence="6">
    <location>
        <begin position="1"/>
        <end position="21"/>
    </location>
</feature>
<evidence type="ECO:0000256" key="4">
    <source>
        <dbReference type="ARBA" id="ARBA00023180"/>
    </source>
</evidence>
<evidence type="ECO:0000256" key="6">
    <source>
        <dbReference type="SAM" id="SignalP"/>
    </source>
</evidence>
<protein>
    <submittedName>
        <fullName evidence="7">Putative secreted protein</fullName>
    </submittedName>
</protein>
<dbReference type="AlphaFoldDB" id="V5GUA0"/>
<evidence type="ECO:0000256" key="2">
    <source>
        <dbReference type="ARBA" id="ARBA00022525"/>
    </source>
</evidence>
<dbReference type="Pfam" id="PF12115">
    <property type="entry name" value="Salp15"/>
    <property type="match status" value="1"/>
</dbReference>
<name>V5GUA0_IXORI</name>
<keyword evidence="3 6" id="KW-0732">Signal</keyword>
<sequence length="121" mass="13407">IRNMVLLHFVLLLTVPIYMHAANSATMKAHWDRNSMGELGTCSRGVQDFVKTRCTGHHARLYGFSTCTFICKKEIGFITVYEKVALPDGFPCGKCQVCCVGKCVAAQYVGKSKPLAEQCKK</sequence>
<evidence type="ECO:0000313" key="7">
    <source>
        <dbReference type="EMBL" id="JAB73940.1"/>
    </source>
</evidence>
<comment type="subcellular location">
    <subcellularLocation>
        <location evidence="1">Secreted</location>
    </subcellularLocation>
</comment>
<comment type="similarity">
    <text evidence="5">Belongs to the salp15 family.</text>
</comment>